<name>A0ABT8PDS3_9BURK</name>
<sequence>MPRQPVSWGGLDLSSVFSKTLPGFCAYYGSSALDFVKADAALGCGYAPRGAPTHQLAYFELTAHFSNPAPHATNSIDRWKRANTSVLDLRQGRYAHALLPMLESVFEANGHSGIVTALNAEPERVREIVNALPHLEAVVFPIQCADDVTRLLMWVVDPDKAISAIAPSATGLAFSLRTDGRADMTVPV</sequence>
<accession>A0ABT8PDS3</accession>
<dbReference type="RefSeq" id="WP_301755953.1">
    <property type="nucleotide sequence ID" value="NZ_JAUJSQ010000006.1"/>
</dbReference>
<reference evidence="1" key="1">
    <citation type="submission" date="2023-07" db="EMBL/GenBank/DDBJ databases">
        <title>A collection of bacterial strains from the Burkholderia cepacia Research Laboratory and Repository.</title>
        <authorList>
            <person name="Lipuma J."/>
            <person name="Spilker T."/>
            <person name="Caverly L."/>
        </authorList>
    </citation>
    <scope>NUCLEOTIDE SEQUENCE</scope>
    <source>
        <strain evidence="1">AU42020</strain>
    </source>
</reference>
<gene>
    <name evidence="1" type="ORF">QZM52_18425</name>
</gene>
<evidence type="ECO:0000313" key="2">
    <source>
        <dbReference type="Proteomes" id="UP001171606"/>
    </source>
</evidence>
<dbReference type="EMBL" id="JAUJSQ010000006">
    <property type="protein sequence ID" value="MDN7933264.1"/>
    <property type="molecule type" value="Genomic_DNA"/>
</dbReference>
<protein>
    <submittedName>
        <fullName evidence="1">Uncharacterized protein</fullName>
    </submittedName>
</protein>
<proteinExistence type="predicted"/>
<keyword evidence="2" id="KW-1185">Reference proteome</keyword>
<evidence type="ECO:0000313" key="1">
    <source>
        <dbReference type="EMBL" id="MDN7933264.1"/>
    </source>
</evidence>
<organism evidence="1 2">
    <name type="scientific">Burkholderia metallica</name>
    <dbReference type="NCBI Taxonomy" id="488729"/>
    <lineage>
        <taxon>Bacteria</taxon>
        <taxon>Pseudomonadati</taxon>
        <taxon>Pseudomonadota</taxon>
        <taxon>Betaproteobacteria</taxon>
        <taxon>Burkholderiales</taxon>
        <taxon>Burkholderiaceae</taxon>
        <taxon>Burkholderia</taxon>
        <taxon>Burkholderia cepacia complex</taxon>
    </lineage>
</organism>
<dbReference type="Proteomes" id="UP001171606">
    <property type="component" value="Unassembled WGS sequence"/>
</dbReference>
<comment type="caution">
    <text evidence="1">The sequence shown here is derived from an EMBL/GenBank/DDBJ whole genome shotgun (WGS) entry which is preliminary data.</text>
</comment>